<dbReference type="InterPro" id="IPR051694">
    <property type="entry name" value="Immunoregulatory_rcpt-like"/>
</dbReference>
<dbReference type="GeneID" id="64666534"/>
<evidence type="ECO:0000256" key="5">
    <source>
        <dbReference type="ARBA" id="ARBA00023136"/>
    </source>
</evidence>
<dbReference type="PROSITE" id="PS50002">
    <property type="entry name" value="SH3"/>
    <property type="match status" value="1"/>
</dbReference>
<dbReference type="Gene3D" id="2.30.30.40">
    <property type="entry name" value="SH3 Domains"/>
    <property type="match status" value="1"/>
</dbReference>
<dbReference type="PANTHER" id="PTHR15549">
    <property type="entry name" value="PAIRED IMMUNOGLOBULIN-LIKE TYPE 2 RECEPTOR"/>
    <property type="match status" value="1"/>
</dbReference>
<evidence type="ECO:0000256" key="8">
    <source>
        <dbReference type="SAM" id="Phobius"/>
    </source>
</evidence>
<proteinExistence type="predicted"/>
<feature type="compositionally biased region" description="Low complexity" evidence="7">
    <location>
        <begin position="43"/>
        <end position="115"/>
    </location>
</feature>
<feature type="transmembrane region" description="Helical" evidence="8">
    <location>
        <begin position="155"/>
        <end position="179"/>
    </location>
</feature>
<dbReference type="EMBL" id="JABBWK010000011">
    <property type="protein sequence ID" value="KAG1903835.1"/>
    <property type="molecule type" value="Genomic_DNA"/>
</dbReference>
<name>A0AAD4ECN6_9AGAM</name>
<dbReference type="InterPro" id="IPR001452">
    <property type="entry name" value="SH3_domain"/>
</dbReference>
<dbReference type="GO" id="GO:0016020">
    <property type="term" value="C:membrane"/>
    <property type="evidence" value="ECO:0007669"/>
    <property type="project" value="UniProtKB-SubCell"/>
</dbReference>
<dbReference type="SUPFAM" id="SSF50044">
    <property type="entry name" value="SH3-domain"/>
    <property type="match status" value="1"/>
</dbReference>
<dbReference type="RefSeq" id="XP_041229410.1">
    <property type="nucleotide sequence ID" value="XM_041372236.1"/>
</dbReference>
<evidence type="ECO:0000259" key="9">
    <source>
        <dbReference type="PROSITE" id="PS50002"/>
    </source>
</evidence>
<evidence type="ECO:0000313" key="11">
    <source>
        <dbReference type="Proteomes" id="UP001195769"/>
    </source>
</evidence>
<feature type="region of interest" description="Disordered" evidence="7">
    <location>
        <begin position="372"/>
        <end position="396"/>
    </location>
</feature>
<keyword evidence="4 8" id="KW-1133">Transmembrane helix</keyword>
<sequence length="396" mass="41637">MHSEFRRMPAERVRHAKRLGHVQPVNDLYASPLVFAEDATTNSTTTTSQSTTAKTTSTTSTTPVAVTSTAKTSSSQSSASPSTSQTLTSSSSSQPTPTSTLASPSTTLSTSSPVATGLTISPSHTTSQSVVFITTTPSATATAINNVSSASSQTLSGGALGGIIAASVVVALALIIFIVRKTYLRRRQNRRLSWPVGNIFNEIKPLPAAPSDDFSEKPASLRNSPKSPFEAHGQSQYPGPLQPPIQRMQSPFTGYAGPAPPPASYNNPMPMYSQPPPLPSLSPGDSAVAMARAAAGANLYSPPAPTTTPIPMFPTAPEAVVNRAFIPTLPDELSVTAGERIRVLAQYDDAWALCVNGRGEQGMVPQECLDRPVASNQPDWRNAGRTSSLVSDGRRY</sequence>
<comment type="caution">
    <text evidence="10">The sequence shown here is derived from an EMBL/GenBank/DDBJ whole genome shotgun (WGS) entry which is preliminary data.</text>
</comment>
<protein>
    <recommendedName>
        <fullName evidence="9">SH3 domain-containing protein</fullName>
    </recommendedName>
</protein>
<feature type="region of interest" description="Disordered" evidence="7">
    <location>
        <begin position="205"/>
        <end position="260"/>
    </location>
</feature>
<reference evidence="10" key="1">
    <citation type="journal article" date="2020" name="New Phytol.">
        <title>Comparative genomics reveals dynamic genome evolution in host specialist ectomycorrhizal fungi.</title>
        <authorList>
            <person name="Lofgren L.A."/>
            <person name="Nguyen N.H."/>
            <person name="Vilgalys R."/>
            <person name="Ruytinx J."/>
            <person name="Liao H.L."/>
            <person name="Branco S."/>
            <person name="Kuo A."/>
            <person name="LaButti K."/>
            <person name="Lipzen A."/>
            <person name="Andreopoulos W."/>
            <person name="Pangilinan J."/>
            <person name="Riley R."/>
            <person name="Hundley H."/>
            <person name="Na H."/>
            <person name="Barry K."/>
            <person name="Grigoriev I.V."/>
            <person name="Stajich J.E."/>
            <person name="Kennedy P.G."/>
        </authorList>
    </citation>
    <scope>NUCLEOTIDE SEQUENCE</scope>
    <source>
        <strain evidence="10">FC203</strain>
    </source>
</reference>
<keyword evidence="11" id="KW-1185">Reference proteome</keyword>
<dbReference type="Proteomes" id="UP001195769">
    <property type="component" value="Unassembled WGS sequence"/>
</dbReference>
<feature type="region of interest" description="Disordered" evidence="7">
    <location>
        <begin position="265"/>
        <end position="284"/>
    </location>
</feature>
<evidence type="ECO:0000256" key="7">
    <source>
        <dbReference type="SAM" id="MobiDB-lite"/>
    </source>
</evidence>
<dbReference type="AlphaFoldDB" id="A0AAD4ECN6"/>
<gene>
    <name evidence="10" type="ORF">F5891DRAFT_55434</name>
</gene>
<dbReference type="SMART" id="SM00326">
    <property type="entry name" value="SH3"/>
    <property type="match status" value="1"/>
</dbReference>
<comment type="subcellular location">
    <subcellularLocation>
        <location evidence="1">Membrane</location>
        <topology evidence="1">Single-pass membrane protein</topology>
    </subcellularLocation>
</comment>
<evidence type="ECO:0000256" key="3">
    <source>
        <dbReference type="ARBA" id="ARBA00022692"/>
    </source>
</evidence>
<dbReference type="InterPro" id="IPR036028">
    <property type="entry name" value="SH3-like_dom_sf"/>
</dbReference>
<evidence type="ECO:0000256" key="1">
    <source>
        <dbReference type="ARBA" id="ARBA00004167"/>
    </source>
</evidence>
<feature type="domain" description="SH3" evidence="9">
    <location>
        <begin position="314"/>
        <end position="374"/>
    </location>
</feature>
<keyword evidence="3 8" id="KW-0812">Transmembrane</keyword>
<dbReference type="PANTHER" id="PTHR15549:SF6">
    <property type="entry name" value="MID2 DOMAIN-CONTAINING PROTEIN"/>
    <property type="match status" value="1"/>
</dbReference>
<feature type="compositionally biased region" description="Polar residues" evidence="7">
    <location>
        <begin position="374"/>
        <end position="390"/>
    </location>
</feature>
<evidence type="ECO:0000256" key="6">
    <source>
        <dbReference type="PROSITE-ProRule" id="PRU00192"/>
    </source>
</evidence>
<dbReference type="GO" id="GO:0071944">
    <property type="term" value="C:cell periphery"/>
    <property type="evidence" value="ECO:0007669"/>
    <property type="project" value="UniProtKB-ARBA"/>
</dbReference>
<organism evidence="10 11">
    <name type="scientific">Suillus fuscotomentosus</name>
    <dbReference type="NCBI Taxonomy" id="1912939"/>
    <lineage>
        <taxon>Eukaryota</taxon>
        <taxon>Fungi</taxon>
        <taxon>Dikarya</taxon>
        <taxon>Basidiomycota</taxon>
        <taxon>Agaricomycotina</taxon>
        <taxon>Agaricomycetes</taxon>
        <taxon>Agaricomycetidae</taxon>
        <taxon>Boletales</taxon>
        <taxon>Suillineae</taxon>
        <taxon>Suillaceae</taxon>
        <taxon>Suillus</taxon>
    </lineage>
</organism>
<evidence type="ECO:0000256" key="4">
    <source>
        <dbReference type="ARBA" id="ARBA00022989"/>
    </source>
</evidence>
<accession>A0AAD4ECN6</accession>
<dbReference type="Pfam" id="PF14604">
    <property type="entry name" value="SH3_9"/>
    <property type="match status" value="1"/>
</dbReference>
<keyword evidence="5 8" id="KW-0472">Membrane</keyword>
<evidence type="ECO:0000313" key="10">
    <source>
        <dbReference type="EMBL" id="KAG1903835.1"/>
    </source>
</evidence>
<feature type="region of interest" description="Disordered" evidence="7">
    <location>
        <begin position="40"/>
        <end position="115"/>
    </location>
</feature>
<keyword evidence="2 6" id="KW-0728">SH3 domain</keyword>
<evidence type="ECO:0000256" key="2">
    <source>
        <dbReference type="ARBA" id="ARBA00022443"/>
    </source>
</evidence>